<keyword evidence="1" id="KW-0472">Membrane</keyword>
<evidence type="ECO:0000313" key="2">
    <source>
        <dbReference type="EMBL" id="MEN3748116.1"/>
    </source>
</evidence>
<comment type="caution">
    <text evidence="2">The sequence shown here is derived from an EMBL/GenBank/DDBJ whole genome shotgun (WGS) entry which is preliminary data.</text>
</comment>
<evidence type="ECO:0000256" key="1">
    <source>
        <dbReference type="SAM" id="Phobius"/>
    </source>
</evidence>
<evidence type="ECO:0000313" key="3">
    <source>
        <dbReference type="Proteomes" id="UP001427805"/>
    </source>
</evidence>
<proteinExistence type="predicted"/>
<keyword evidence="1" id="KW-1133">Transmembrane helix</keyword>
<accession>A0ABV0BBK2</accession>
<gene>
    <name evidence="2" type="ORF">TPR58_13150</name>
</gene>
<feature type="transmembrane region" description="Helical" evidence="1">
    <location>
        <begin position="12"/>
        <end position="31"/>
    </location>
</feature>
<dbReference type="RefSeq" id="WP_346247130.1">
    <property type="nucleotide sequence ID" value="NZ_JBDIZK010000007.1"/>
</dbReference>
<keyword evidence="3" id="KW-1185">Reference proteome</keyword>
<organism evidence="2 3">
    <name type="scientific">Sphingomonas rustica</name>
    <dbReference type="NCBI Taxonomy" id="3103142"/>
    <lineage>
        <taxon>Bacteria</taxon>
        <taxon>Pseudomonadati</taxon>
        <taxon>Pseudomonadota</taxon>
        <taxon>Alphaproteobacteria</taxon>
        <taxon>Sphingomonadales</taxon>
        <taxon>Sphingomonadaceae</taxon>
        <taxon>Sphingomonas</taxon>
    </lineage>
</organism>
<dbReference type="EMBL" id="JBDIZK010000007">
    <property type="protein sequence ID" value="MEN3748116.1"/>
    <property type="molecule type" value="Genomic_DNA"/>
</dbReference>
<name>A0ABV0BBK2_9SPHN</name>
<keyword evidence="1" id="KW-0812">Transmembrane</keyword>
<reference evidence="2 3" key="1">
    <citation type="submission" date="2024-05" db="EMBL/GenBank/DDBJ databases">
        <title>Sphingomonas sp. HF-S3 16S ribosomal RNA gene Genome sequencing and assembly.</title>
        <authorList>
            <person name="Lee H."/>
        </authorList>
    </citation>
    <scope>NUCLEOTIDE SEQUENCE [LARGE SCALE GENOMIC DNA]</scope>
    <source>
        <strain evidence="2 3">HF-S3</strain>
    </source>
</reference>
<protein>
    <submittedName>
        <fullName evidence="2">Uncharacterized protein</fullName>
    </submittedName>
</protein>
<dbReference type="Proteomes" id="UP001427805">
    <property type="component" value="Unassembled WGS sequence"/>
</dbReference>
<sequence>MDATQLMDWFPYVFPVFFVCMWLGVTKLLAWKSGWEELQDLYPDRDDPALLSLHFQSGVLNAMLQMSGVLGLAATRTGLRLRILRLFGPFCRPFLVPWREIRVEPVTGRFVFGRYVRLHFGTADRGTLEISERTWQRLVRHAGPAGVAGQSAR</sequence>
<feature type="transmembrane region" description="Helical" evidence="1">
    <location>
        <begin position="51"/>
        <end position="75"/>
    </location>
</feature>